<evidence type="ECO:0000256" key="1">
    <source>
        <dbReference type="SAM" id="MobiDB-lite"/>
    </source>
</evidence>
<dbReference type="EMBL" id="PGOL01000509">
    <property type="protein sequence ID" value="PKI69369.1"/>
    <property type="molecule type" value="Genomic_DNA"/>
</dbReference>
<keyword evidence="3" id="KW-1185">Reference proteome</keyword>
<feature type="region of interest" description="Disordered" evidence="1">
    <location>
        <begin position="1"/>
        <end position="28"/>
    </location>
</feature>
<proteinExistence type="predicted"/>
<sequence length="162" mass="18254">MARGSQEGLSATSLGVRPRGSFGLPEPTRSPRLRFKLFPDMLAQYTMKTCIIRYPNRCSRVDWQTRLAVRLVGAVPIDQGGLFVRGRLHWIPKGLRITPAVVSGGEHMEKREKWRWCAVERLSARDHLVTGESEGHEEPLVNDGTIRHSREVVEMSGKLGKP</sequence>
<evidence type="ECO:0000313" key="3">
    <source>
        <dbReference type="Proteomes" id="UP000233551"/>
    </source>
</evidence>
<name>A0A2I0KLN1_PUNGR</name>
<reference evidence="2 3" key="1">
    <citation type="submission" date="2017-11" db="EMBL/GenBank/DDBJ databases">
        <title>De-novo sequencing of pomegranate (Punica granatum L.) genome.</title>
        <authorList>
            <person name="Akparov Z."/>
            <person name="Amiraslanov A."/>
            <person name="Hajiyeva S."/>
            <person name="Abbasov M."/>
            <person name="Kaur K."/>
            <person name="Hamwieh A."/>
            <person name="Solovyev V."/>
            <person name="Salamov A."/>
            <person name="Braich B."/>
            <person name="Kosarev P."/>
            <person name="Mahmoud A."/>
            <person name="Hajiyev E."/>
            <person name="Babayeva S."/>
            <person name="Izzatullayeva V."/>
            <person name="Mammadov A."/>
            <person name="Mammadov A."/>
            <person name="Sharifova S."/>
            <person name="Ojaghi J."/>
            <person name="Eynullazada K."/>
            <person name="Bayramov B."/>
            <person name="Abdulazimova A."/>
            <person name="Shahmuradov I."/>
        </authorList>
    </citation>
    <scope>NUCLEOTIDE SEQUENCE [LARGE SCALE GENOMIC DNA]</scope>
    <source>
        <strain evidence="3">cv. AG2017</strain>
        <tissue evidence="2">Leaf</tissue>
    </source>
</reference>
<gene>
    <name evidence="2" type="ORF">CRG98_010251</name>
</gene>
<dbReference type="Proteomes" id="UP000233551">
    <property type="component" value="Unassembled WGS sequence"/>
</dbReference>
<organism evidence="2 3">
    <name type="scientific">Punica granatum</name>
    <name type="common">Pomegranate</name>
    <dbReference type="NCBI Taxonomy" id="22663"/>
    <lineage>
        <taxon>Eukaryota</taxon>
        <taxon>Viridiplantae</taxon>
        <taxon>Streptophyta</taxon>
        <taxon>Embryophyta</taxon>
        <taxon>Tracheophyta</taxon>
        <taxon>Spermatophyta</taxon>
        <taxon>Magnoliopsida</taxon>
        <taxon>eudicotyledons</taxon>
        <taxon>Gunneridae</taxon>
        <taxon>Pentapetalae</taxon>
        <taxon>rosids</taxon>
        <taxon>malvids</taxon>
        <taxon>Myrtales</taxon>
        <taxon>Lythraceae</taxon>
        <taxon>Punica</taxon>
    </lineage>
</organism>
<accession>A0A2I0KLN1</accession>
<comment type="caution">
    <text evidence="2">The sequence shown here is derived from an EMBL/GenBank/DDBJ whole genome shotgun (WGS) entry which is preliminary data.</text>
</comment>
<protein>
    <submittedName>
        <fullName evidence="2">Uncharacterized protein</fullName>
    </submittedName>
</protein>
<dbReference type="AlphaFoldDB" id="A0A2I0KLN1"/>
<evidence type="ECO:0000313" key="2">
    <source>
        <dbReference type="EMBL" id="PKI69369.1"/>
    </source>
</evidence>